<protein>
    <submittedName>
        <fullName evidence="1">Uncharacterized protein</fullName>
    </submittedName>
</protein>
<comment type="caution">
    <text evidence="1">The sequence shown here is derived from an EMBL/GenBank/DDBJ whole genome shotgun (WGS) entry which is preliminary data.</text>
</comment>
<keyword evidence="2" id="KW-1185">Reference proteome</keyword>
<dbReference type="Proteomes" id="UP000031246">
    <property type="component" value="Unassembled WGS sequence"/>
</dbReference>
<evidence type="ECO:0000313" key="1">
    <source>
        <dbReference type="EMBL" id="KIA91333.1"/>
    </source>
</evidence>
<gene>
    <name evidence="1" type="ORF">OC25_22150</name>
</gene>
<name>A0A0C1FHS2_9SPHI</name>
<proteinExistence type="predicted"/>
<accession>A0A0C1FHS2</accession>
<sequence>MANADRHSGAGQNLFFNHRARKEKHSANRAIFKIFRVFPASVAKADRHSGAGQNLFFNHRARKEKH</sequence>
<reference evidence="1 2" key="1">
    <citation type="submission" date="2014-10" db="EMBL/GenBank/DDBJ databases">
        <title>Pedobacter Kyungheensis.</title>
        <authorList>
            <person name="Anderson B.M."/>
            <person name="Newman J.D."/>
        </authorList>
    </citation>
    <scope>NUCLEOTIDE SEQUENCE [LARGE SCALE GENOMIC DNA]</scope>
    <source>
        <strain evidence="1 2">KACC 16221</strain>
    </source>
</reference>
<dbReference type="AlphaFoldDB" id="A0A0C1FHS2"/>
<dbReference type="EMBL" id="JSYN01000031">
    <property type="protein sequence ID" value="KIA91333.1"/>
    <property type="molecule type" value="Genomic_DNA"/>
</dbReference>
<evidence type="ECO:0000313" key="2">
    <source>
        <dbReference type="Proteomes" id="UP000031246"/>
    </source>
</evidence>
<organism evidence="1 2">
    <name type="scientific">Pedobacter kyungheensis</name>
    <dbReference type="NCBI Taxonomy" id="1069985"/>
    <lineage>
        <taxon>Bacteria</taxon>
        <taxon>Pseudomonadati</taxon>
        <taxon>Bacteroidota</taxon>
        <taxon>Sphingobacteriia</taxon>
        <taxon>Sphingobacteriales</taxon>
        <taxon>Sphingobacteriaceae</taxon>
        <taxon>Pedobacter</taxon>
    </lineage>
</organism>